<dbReference type="RefSeq" id="WP_220201357.1">
    <property type="nucleotide sequence ID" value="NZ_BNJK01000001.1"/>
</dbReference>
<comment type="caution">
    <text evidence="1">The sequence shown here is derived from an EMBL/GenBank/DDBJ whole genome shotgun (WGS) entry which is preliminary data.</text>
</comment>
<name>A0A8J3IGL7_9CHLR</name>
<proteinExistence type="predicted"/>
<dbReference type="Proteomes" id="UP000597444">
    <property type="component" value="Unassembled WGS sequence"/>
</dbReference>
<gene>
    <name evidence="1" type="ORF">KSF_004380</name>
</gene>
<protein>
    <submittedName>
        <fullName evidence="1">Uncharacterized protein</fullName>
    </submittedName>
</protein>
<evidence type="ECO:0000313" key="1">
    <source>
        <dbReference type="EMBL" id="GHO90390.1"/>
    </source>
</evidence>
<dbReference type="EMBL" id="BNJK01000001">
    <property type="protein sequence ID" value="GHO90390.1"/>
    <property type="molecule type" value="Genomic_DNA"/>
</dbReference>
<reference evidence="1" key="1">
    <citation type="submission" date="2020-10" db="EMBL/GenBank/DDBJ databases">
        <title>Taxonomic study of unclassified bacteria belonging to the class Ktedonobacteria.</title>
        <authorList>
            <person name="Yabe S."/>
            <person name="Wang C.M."/>
            <person name="Zheng Y."/>
            <person name="Sakai Y."/>
            <person name="Cavaletti L."/>
            <person name="Monciardini P."/>
            <person name="Donadio S."/>
        </authorList>
    </citation>
    <scope>NUCLEOTIDE SEQUENCE</scope>
    <source>
        <strain evidence="1">ID150040</strain>
    </source>
</reference>
<keyword evidence="2" id="KW-1185">Reference proteome</keyword>
<organism evidence="1 2">
    <name type="scientific">Reticulibacter mediterranei</name>
    <dbReference type="NCBI Taxonomy" id="2778369"/>
    <lineage>
        <taxon>Bacteria</taxon>
        <taxon>Bacillati</taxon>
        <taxon>Chloroflexota</taxon>
        <taxon>Ktedonobacteria</taxon>
        <taxon>Ktedonobacterales</taxon>
        <taxon>Reticulibacteraceae</taxon>
        <taxon>Reticulibacter</taxon>
    </lineage>
</organism>
<evidence type="ECO:0000313" key="2">
    <source>
        <dbReference type="Proteomes" id="UP000597444"/>
    </source>
</evidence>
<sequence>MTEEQRFAIIRADLDEQEELDRALLRTAPLPRDLEQKNADLQAVYDQWYTLHPTVLGNCRCPGLCPRGTDRALCLGCSYHVEDPGKLGVALAWRASYAELVKVFEAQGNTIDARQACIKVQLLDDTITVMRM</sequence>
<dbReference type="AlphaFoldDB" id="A0A8J3IGL7"/>
<accession>A0A8J3IGL7</accession>